<evidence type="ECO:0000256" key="5">
    <source>
        <dbReference type="ARBA" id="ARBA00032902"/>
    </source>
</evidence>
<feature type="domain" description="Stealth protein CR1 conserved region 1" evidence="7">
    <location>
        <begin position="6"/>
        <end position="32"/>
    </location>
</feature>
<dbReference type="InterPro" id="IPR031358">
    <property type="entry name" value="Stealth_CR1"/>
</dbReference>
<evidence type="ECO:0000256" key="4">
    <source>
        <dbReference type="ARBA" id="ARBA00023169"/>
    </source>
</evidence>
<feature type="domain" description="Stealth protein CR2 conserved region 2" evidence="6">
    <location>
        <begin position="44"/>
        <end position="147"/>
    </location>
</feature>
<accession>A0A9X2F1E6</accession>
<evidence type="ECO:0000256" key="3">
    <source>
        <dbReference type="ARBA" id="ARBA00022679"/>
    </source>
</evidence>
<dbReference type="Proteomes" id="UP001155182">
    <property type="component" value="Unassembled WGS sequence"/>
</dbReference>
<comment type="similarity">
    <text evidence="1">Belongs to the stealth family.</text>
</comment>
<keyword evidence="4" id="KW-0270">Exopolysaccharide synthesis</keyword>
<dbReference type="AlphaFoldDB" id="A0A9X2F1E6"/>
<reference evidence="9" key="1">
    <citation type="submission" date="2022-06" db="EMBL/GenBank/DDBJ databases">
        <title>Solitalea sp. MAHUQ-68 isolated from rhizospheric soil.</title>
        <authorList>
            <person name="Huq M.A."/>
        </authorList>
    </citation>
    <scope>NUCLEOTIDE SEQUENCE</scope>
    <source>
        <strain evidence="9">MAHUQ-68</strain>
    </source>
</reference>
<evidence type="ECO:0000256" key="1">
    <source>
        <dbReference type="ARBA" id="ARBA00007583"/>
    </source>
</evidence>
<evidence type="ECO:0000259" key="7">
    <source>
        <dbReference type="Pfam" id="PF17101"/>
    </source>
</evidence>
<keyword evidence="3" id="KW-0808">Transferase</keyword>
<evidence type="ECO:0000259" key="6">
    <source>
        <dbReference type="Pfam" id="PF11380"/>
    </source>
</evidence>
<evidence type="ECO:0000256" key="2">
    <source>
        <dbReference type="ARBA" id="ARBA00022423"/>
    </source>
</evidence>
<protein>
    <recommendedName>
        <fullName evidence="2">Capsular polysaccharide phosphotransferase SacB</fullName>
    </recommendedName>
    <alternativeName>
        <fullName evidence="5">Stealth protein SacB</fullName>
    </alternativeName>
</protein>
<gene>
    <name evidence="9" type="ORF">NF867_08370</name>
</gene>
<evidence type="ECO:0000259" key="8">
    <source>
        <dbReference type="Pfam" id="PF17103"/>
    </source>
</evidence>
<name>A0A9X2F1E6_9SPHI</name>
<keyword evidence="10" id="KW-1185">Reference proteome</keyword>
<dbReference type="Pfam" id="PF17103">
    <property type="entry name" value="Stealth_CR4"/>
    <property type="match status" value="1"/>
</dbReference>
<dbReference type="RefSeq" id="WP_252587364.1">
    <property type="nucleotide sequence ID" value="NZ_JAMWYS010000028.1"/>
</dbReference>
<dbReference type="Pfam" id="PF17101">
    <property type="entry name" value="Stealth_CR1"/>
    <property type="match status" value="1"/>
</dbReference>
<proteinExistence type="inferred from homology"/>
<feature type="domain" description="Stealth protein CR4 conserved region 4" evidence="8">
    <location>
        <begin position="277"/>
        <end position="315"/>
    </location>
</feature>
<evidence type="ECO:0000313" key="9">
    <source>
        <dbReference type="EMBL" id="MCO4292872.1"/>
    </source>
</evidence>
<evidence type="ECO:0000313" key="10">
    <source>
        <dbReference type="Proteomes" id="UP001155182"/>
    </source>
</evidence>
<dbReference type="EMBL" id="JAMWYS010000028">
    <property type="protein sequence ID" value="MCO4292872.1"/>
    <property type="molecule type" value="Genomic_DNA"/>
</dbReference>
<organism evidence="9 10">
    <name type="scientific">Solitalea agri</name>
    <dbReference type="NCBI Taxonomy" id="2953739"/>
    <lineage>
        <taxon>Bacteria</taxon>
        <taxon>Pseudomonadati</taxon>
        <taxon>Bacteroidota</taxon>
        <taxon>Sphingobacteriia</taxon>
        <taxon>Sphingobacteriales</taxon>
        <taxon>Sphingobacteriaceae</taxon>
        <taxon>Solitalea</taxon>
    </lineage>
</organism>
<dbReference type="GO" id="GO:0000271">
    <property type="term" value="P:polysaccharide biosynthetic process"/>
    <property type="evidence" value="ECO:0007669"/>
    <property type="project" value="UniProtKB-KW"/>
</dbReference>
<dbReference type="InterPro" id="IPR021520">
    <property type="entry name" value="Stealth_CR2"/>
</dbReference>
<dbReference type="PANTHER" id="PTHR24045">
    <property type="match status" value="1"/>
</dbReference>
<sequence length="315" mass="36977">MVNQNFEIDLVYLWVDGSDPQWMAKKIAVTGNANDNSEVNNKGRYFNNDELKYSLRSVEINAAWIRKVFIVTDNQKPDWLDLNNPKVKIVDHKDILLPEALPSFNSSVIEYFLYKIPGLSEHFLFANDDMFFNAKLSPNYFFSQDGLPIVRLKRKLFGKWHNRLKTLLGKKLGQYRQKVMDGAILVEKKFGKYYSSLPHHNIDAYRKSDYQHAVEVIFKEQVTKSLGSKVRTYGDIHRSAFSFYSLAIGQAYLKHVGRTESSRILVYRHNFKKYLDHYQPDLFCLNDDQHVNDENRERVKPFLEQLFPVKSSFEK</sequence>
<dbReference type="InterPro" id="IPR031356">
    <property type="entry name" value="Stealth_CR4"/>
</dbReference>
<dbReference type="Pfam" id="PF11380">
    <property type="entry name" value="Stealth_CR2"/>
    <property type="match status" value="1"/>
</dbReference>
<comment type="caution">
    <text evidence="9">The sequence shown here is derived from an EMBL/GenBank/DDBJ whole genome shotgun (WGS) entry which is preliminary data.</text>
</comment>
<dbReference type="GO" id="GO:0016772">
    <property type="term" value="F:transferase activity, transferring phosphorus-containing groups"/>
    <property type="evidence" value="ECO:0007669"/>
    <property type="project" value="InterPro"/>
</dbReference>
<dbReference type="PANTHER" id="PTHR24045:SF0">
    <property type="entry name" value="N-ACETYLGLUCOSAMINE-1-PHOSPHOTRANSFERASE SUBUNITS ALPHA_BETA"/>
    <property type="match status" value="1"/>
</dbReference>
<dbReference type="InterPro" id="IPR047141">
    <property type="entry name" value="Stealth"/>
</dbReference>